<dbReference type="Proteomes" id="UP000639010">
    <property type="component" value="Unassembled WGS sequence"/>
</dbReference>
<keyword evidence="3" id="KW-0548">Nucleotidyltransferase</keyword>
<dbReference type="EC" id="2.7.7.49" evidence="3"/>
<evidence type="ECO:0000313" key="4">
    <source>
        <dbReference type="Proteomes" id="UP000639010"/>
    </source>
</evidence>
<dbReference type="EMBL" id="JADBGG010000084">
    <property type="protein sequence ID" value="MBE1427446.1"/>
    <property type="molecule type" value="Genomic_DNA"/>
</dbReference>
<dbReference type="PROSITE" id="PS50878">
    <property type="entry name" value="RT_POL"/>
    <property type="match status" value="1"/>
</dbReference>
<gene>
    <name evidence="3" type="ORF">H4684_004143</name>
</gene>
<dbReference type="CDD" id="cd01651">
    <property type="entry name" value="RT_G2_intron"/>
    <property type="match status" value="1"/>
</dbReference>
<sequence>MRTAKQGVETGSPQGWTWVEKSVWTDRMLAALGNGVKGGKWFSLIDKVCATSTLKAAWQRVEANRGAAGIDRVSIDRFGEQSSKYLEELSPALREGTYKPHAVRRTYIPKGDGKMRPLGIPTVKDRVVQGALKMVLEPIFEREFHPNSFGFRPGRGCKDALREVVRLLKVGHTYVVDADLSSYFDTIPHDLLMRRVREKVSDGRVLELVQGFLSQGIMEDMKEWKPEAGTPQGAVISPLLANIYLHDLDMLVNGAGYAMIRYADDFVILCRDAQAAQDALALVKKWVEANGLALHPVKTHTGNARVPGEGFEFLGYRFEAGNIHVRKKSMKKLRDKVREKTKRTCGRSIEMIVESLNPMLRGWFGYFKHADRPTFSIVDGFIRRRLRSILRKQRGQSRGTGRCLDDHKRWPNSFFAKFGLFTMKEAHVLACQSR</sequence>
<proteinExistence type="inferred from homology"/>
<dbReference type="PANTHER" id="PTHR34047:SF8">
    <property type="entry name" value="PROTEIN YKFC"/>
    <property type="match status" value="1"/>
</dbReference>
<protein>
    <submittedName>
        <fullName evidence="3">RNA-directed DNA polymerase</fullName>
        <ecNumber evidence="3">2.7.7.49</ecNumber>
    </submittedName>
</protein>
<dbReference type="GO" id="GO:0003964">
    <property type="term" value="F:RNA-directed DNA polymerase activity"/>
    <property type="evidence" value="ECO:0007669"/>
    <property type="project" value="UniProtKB-KW"/>
</dbReference>
<accession>A0ABR9H9M4</accession>
<organism evidence="3 4">
    <name type="scientific">Desulfomicrobium macestii</name>
    <dbReference type="NCBI Taxonomy" id="90731"/>
    <lineage>
        <taxon>Bacteria</taxon>
        <taxon>Pseudomonadati</taxon>
        <taxon>Thermodesulfobacteriota</taxon>
        <taxon>Desulfovibrionia</taxon>
        <taxon>Desulfovibrionales</taxon>
        <taxon>Desulfomicrobiaceae</taxon>
        <taxon>Desulfomicrobium</taxon>
    </lineage>
</organism>
<dbReference type="Pfam" id="PF08388">
    <property type="entry name" value="GIIM"/>
    <property type="match status" value="1"/>
</dbReference>
<dbReference type="RefSeq" id="WP_318779670.1">
    <property type="nucleotide sequence ID" value="NZ_JADBGG010000084.1"/>
</dbReference>
<dbReference type="InterPro" id="IPR051083">
    <property type="entry name" value="GrpII_Intron_Splice-Mob/Def"/>
</dbReference>
<evidence type="ECO:0000313" key="3">
    <source>
        <dbReference type="EMBL" id="MBE1427446.1"/>
    </source>
</evidence>
<evidence type="ECO:0000259" key="2">
    <source>
        <dbReference type="PROSITE" id="PS50878"/>
    </source>
</evidence>
<keyword evidence="3" id="KW-0695">RNA-directed DNA polymerase</keyword>
<evidence type="ECO:0000256" key="1">
    <source>
        <dbReference type="ARBA" id="ARBA00034120"/>
    </source>
</evidence>
<dbReference type="PANTHER" id="PTHR34047">
    <property type="entry name" value="NUCLEAR INTRON MATURASE 1, MITOCHONDRIAL-RELATED"/>
    <property type="match status" value="1"/>
</dbReference>
<keyword evidence="4" id="KW-1185">Reference proteome</keyword>
<comment type="caution">
    <text evidence="3">The sequence shown here is derived from an EMBL/GenBank/DDBJ whole genome shotgun (WGS) entry which is preliminary data.</text>
</comment>
<dbReference type="InterPro" id="IPR030931">
    <property type="entry name" value="Group_II_RT_mat"/>
</dbReference>
<feature type="domain" description="Reverse transcriptase" evidence="2">
    <location>
        <begin position="89"/>
        <end position="318"/>
    </location>
</feature>
<dbReference type="InterPro" id="IPR013597">
    <property type="entry name" value="Mat_intron_G2"/>
</dbReference>
<dbReference type="InterPro" id="IPR043502">
    <property type="entry name" value="DNA/RNA_pol_sf"/>
</dbReference>
<dbReference type="Pfam" id="PF00078">
    <property type="entry name" value="RVT_1"/>
    <property type="match status" value="1"/>
</dbReference>
<keyword evidence="3" id="KW-0808">Transferase</keyword>
<reference evidence="3 4" key="1">
    <citation type="submission" date="2020-10" db="EMBL/GenBank/DDBJ databases">
        <title>Genomic Encyclopedia of Type Strains, Phase IV (KMG-IV): sequencing the most valuable type-strain genomes for metagenomic binning, comparative biology and taxonomic classification.</title>
        <authorList>
            <person name="Goeker M."/>
        </authorList>
    </citation>
    <scope>NUCLEOTIDE SEQUENCE [LARGE SCALE GENOMIC DNA]</scope>
    <source>
        <strain evidence="3 4">DSM 4194</strain>
    </source>
</reference>
<comment type="similarity">
    <text evidence="1">Belongs to the bacterial reverse transcriptase family.</text>
</comment>
<dbReference type="InterPro" id="IPR000477">
    <property type="entry name" value="RT_dom"/>
</dbReference>
<dbReference type="NCBIfam" id="TIGR04416">
    <property type="entry name" value="group_II_RT_mat"/>
    <property type="match status" value="1"/>
</dbReference>
<name>A0ABR9H9M4_9BACT</name>
<dbReference type="SUPFAM" id="SSF56672">
    <property type="entry name" value="DNA/RNA polymerases"/>
    <property type="match status" value="1"/>
</dbReference>